<organism evidence="4 5">
    <name type="scientific">Ananas comosus</name>
    <name type="common">Pineapple</name>
    <name type="synonym">Ananas ananas</name>
    <dbReference type="NCBI Taxonomy" id="4615"/>
    <lineage>
        <taxon>Eukaryota</taxon>
        <taxon>Viridiplantae</taxon>
        <taxon>Streptophyta</taxon>
        <taxon>Embryophyta</taxon>
        <taxon>Tracheophyta</taxon>
        <taxon>Spermatophyta</taxon>
        <taxon>Magnoliopsida</taxon>
        <taxon>Liliopsida</taxon>
        <taxon>Poales</taxon>
        <taxon>Bromeliaceae</taxon>
        <taxon>Bromelioideae</taxon>
        <taxon>Ananas</taxon>
    </lineage>
</organism>
<evidence type="ECO:0000256" key="2">
    <source>
        <dbReference type="ARBA" id="ARBA00022734"/>
    </source>
</evidence>
<keyword evidence="2" id="KW-0430">Lectin</keyword>
<dbReference type="PROSITE" id="PS51752">
    <property type="entry name" value="JACALIN_LECTIN"/>
    <property type="match status" value="1"/>
</dbReference>
<evidence type="ECO:0000313" key="5">
    <source>
        <dbReference type="RefSeq" id="XP_020101960.1"/>
    </source>
</evidence>
<dbReference type="CDD" id="cd09612">
    <property type="entry name" value="Jacalin"/>
    <property type="match status" value="1"/>
</dbReference>
<dbReference type="SMART" id="SM00915">
    <property type="entry name" value="Jacalin"/>
    <property type="match status" value="1"/>
</dbReference>
<dbReference type="Pfam" id="PF01419">
    <property type="entry name" value="Jacalin"/>
    <property type="match status" value="1"/>
</dbReference>
<name>A0A6P5G9K8_ANACO</name>
<dbReference type="OrthoDB" id="675424at2759"/>
<reference evidence="4" key="1">
    <citation type="journal article" date="2015" name="Nat. Genet.">
        <title>The pineapple genome and the evolution of CAM photosynthesis.</title>
        <authorList>
            <person name="Ming R."/>
            <person name="VanBuren R."/>
            <person name="Wai C.M."/>
            <person name="Tang H."/>
            <person name="Schatz M.C."/>
            <person name="Bowers J.E."/>
            <person name="Lyons E."/>
            <person name="Wang M.L."/>
            <person name="Chen J."/>
            <person name="Biggers E."/>
            <person name="Zhang J."/>
            <person name="Huang L."/>
            <person name="Zhang L."/>
            <person name="Miao W."/>
            <person name="Zhang J."/>
            <person name="Ye Z."/>
            <person name="Miao C."/>
            <person name="Lin Z."/>
            <person name="Wang H."/>
            <person name="Zhou H."/>
            <person name="Yim W.C."/>
            <person name="Priest H.D."/>
            <person name="Zheng C."/>
            <person name="Woodhouse M."/>
            <person name="Edger P.P."/>
            <person name="Guyot R."/>
            <person name="Guo H.B."/>
            <person name="Guo H."/>
            <person name="Zheng G."/>
            <person name="Singh R."/>
            <person name="Sharma A."/>
            <person name="Min X."/>
            <person name="Zheng Y."/>
            <person name="Lee H."/>
            <person name="Gurtowski J."/>
            <person name="Sedlazeck F.J."/>
            <person name="Harkess A."/>
            <person name="McKain M.R."/>
            <person name="Liao Z."/>
            <person name="Fang J."/>
            <person name="Liu J."/>
            <person name="Zhang X."/>
            <person name="Zhang Q."/>
            <person name="Hu W."/>
            <person name="Qin Y."/>
            <person name="Wang K."/>
            <person name="Chen L.Y."/>
            <person name="Shirley N."/>
            <person name="Lin Y.R."/>
            <person name="Liu L.Y."/>
            <person name="Hernandez A.G."/>
            <person name="Wright C.L."/>
            <person name="Bulone V."/>
            <person name="Tuskan G.A."/>
            <person name="Heath K."/>
            <person name="Zee F."/>
            <person name="Moore P.H."/>
            <person name="Sunkar R."/>
            <person name="Leebens-Mack J.H."/>
            <person name="Mockler T."/>
            <person name="Bennetzen J.L."/>
            <person name="Freeling M."/>
            <person name="Sankoff D."/>
            <person name="Paterson A.H."/>
            <person name="Zhu X."/>
            <person name="Yang X."/>
            <person name="Smith J.A."/>
            <person name="Cushman J.C."/>
            <person name="Paull R.E."/>
            <person name="Yu Q."/>
        </authorList>
    </citation>
    <scope>NUCLEOTIDE SEQUENCE [LARGE SCALE GENOMIC DNA]</scope>
    <source>
        <strain evidence="4">cv. F153</strain>
    </source>
</reference>
<comment type="similarity">
    <text evidence="1">Belongs to the jacalin lectin family.</text>
</comment>
<evidence type="ECO:0000313" key="4">
    <source>
        <dbReference type="Proteomes" id="UP000515123"/>
    </source>
</evidence>
<feature type="domain" description="Jacalin-type lectin" evidence="3">
    <location>
        <begin position="4"/>
        <end position="144"/>
    </location>
</feature>
<dbReference type="InterPro" id="IPR033734">
    <property type="entry name" value="Jacalin-like_lectin_dom_plant"/>
</dbReference>
<dbReference type="FunFam" id="2.100.10.30:FF:000001">
    <property type="entry name" value="Jacalin-related lectin 33"/>
    <property type="match status" value="1"/>
</dbReference>
<sequence>MAGLVKLGLWGGNNGSARDIDGRPTRLAKIVIRAGDAIDSLAFEYVQDGKTFTAGPWGGSGGKSTMIEFQPGEYLIAINGTTGPLGVVSNLVRSLTFISNVRTYGPFGIEHGTPFSIPVANGRIVAFYGRSGMNLDAIGIYLLPN</sequence>
<keyword evidence="4" id="KW-1185">Reference proteome</keyword>
<dbReference type="Proteomes" id="UP000515123">
    <property type="component" value="Linkage group 13"/>
</dbReference>
<evidence type="ECO:0000256" key="1">
    <source>
        <dbReference type="ARBA" id="ARBA00006568"/>
    </source>
</evidence>
<dbReference type="GeneID" id="109719599"/>
<dbReference type="GO" id="GO:0030246">
    <property type="term" value="F:carbohydrate binding"/>
    <property type="evidence" value="ECO:0007669"/>
    <property type="project" value="UniProtKB-KW"/>
</dbReference>
<gene>
    <name evidence="5" type="primary">LOC109719599</name>
</gene>
<dbReference type="PANTHER" id="PTHR46506">
    <property type="entry name" value="OS05G0143600 PROTEIN"/>
    <property type="match status" value="1"/>
</dbReference>
<reference evidence="5" key="2">
    <citation type="submission" date="2025-08" db="UniProtKB">
        <authorList>
            <consortium name="RefSeq"/>
        </authorList>
    </citation>
    <scope>IDENTIFICATION</scope>
    <source>
        <tissue evidence="5">Leaf</tissue>
    </source>
</reference>
<dbReference type="InterPro" id="IPR036404">
    <property type="entry name" value="Jacalin-like_lectin_dom_sf"/>
</dbReference>
<dbReference type="SUPFAM" id="SSF51101">
    <property type="entry name" value="Mannose-binding lectins"/>
    <property type="match status" value="1"/>
</dbReference>
<dbReference type="Gene3D" id="2.100.10.30">
    <property type="entry name" value="Jacalin-like lectin domain"/>
    <property type="match status" value="1"/>
</dbReference>
<protein>
    <submittedName>
        <fullName evidence="5">Protein GOS9-like</fullName>
    </submittedName>
</protein>
<evidence type="ECO:0000259" key="3">
    <source>
        <dbReference type="PROSITE" id="PS51752"/>
    </source>
</evidence>
<dbReference type="InterPro" id="IPR001229">
    <property type="entry name" value="Jacalin-like_lectin_dom"/>
</dbReference>
<proteinExistence type="inferred from homology"/>
<dbReference type="AlphaFoldDB" id="A0A6P5G9K8"/>
<accession>A0A6P5G9K8</accession>
<dbReference type="RefSeq" id="XP_020101960.1">
    <property type="nucleotide sequence ID" value="XM_020246371.1"/>
</dbReference>